<reference evidence="1 2" key="2">
    <citation type="journal article" date="2011" name="ISME J.">
        <title>RNA-seq reveals cooperative metabolic interactions between two termite-gut spirochete species in co-culture.</title>
        <authorList>
            <person name="Rosenthal A.Z."/>
            <person name="Matson E.G."/>
            <person name="Eldar A."/>
            <person name="Leadbetter J.R."/>
        </authorList>
    </citation>
    <scope>NUCLEOTIDE SEQUENCE [LARGE SCALE GENOMIC DNA]</scope>
    <source>
        <strain evidence="2">ATCC BAA-887 / DSM 12427 / ZAS-2</strain>
    </source>
</reference>
<dbReference type="AlphaFoldDB" id="F5YNX8"/>
<dbReference type="RefSeq" id="WP_015706424.1">
    <property type="nucleotide sequence ID" value="NC_015578.1"/>
</dbReference>
<dbReference type="Proteomes" id="UP000009223">
    <property type="component" value="Chromosome"/>
</dbReference>
<name>F5YNX8_TREPZ</name>
<protein>
    <submittedName>
        <fullName evidence="1">Uncharacterized protein</fullName>
    </submittedName>
</protein>
<evidence type="ECO:0000313" key="2">
    <source>
        <dbReference type="Proteomes" id="UP000009223"/>
    </source>
</evidence>
<reference evidence="2" key="1">
    <citation type="submission" date="2009-12" db="EMBL/GenBank/DDBJ databases">
        <title>Complete sequence of Treponema primitia strain ZAS-2.</title>
        <authorList>
            <person name="Tetu S.G."/>
            <person name="Matson E."/>
            <person name="Ren Q."/>
            <person name="Seshadri R."/>
            <person name="Elbourne L."/>
            <person name="Hassan K.A."/>
            <person name="Durkin A."/>
            <person name="Radune D."/>
            <person name="Mohamoud Y."/>
            <person name="Shay R."/>
            <person name="Jin S."/>
            <person name="Zhang X."/>
            <person name="Lucey K."/>
            <person name="Ballor N.R."/>
            <person name="Ottesen E."/>
            <person name="Rosenthal R."/>
            <person name="Allen A."/>
            <person name="Leadbetter J.R."/>
            <person name="Paulsen I.T."/>
        </authorList>
    </citation>
    <scope>NUCLEOTIDE SEQUENCE [LARGE SCALE GENOMIC DNA]</scope>
    <source>
        <strain evidence="2">ATCC BAA-887 / DSM 12427 / ZAS-2</strain>
    </source>
</reference>
<organism evidence="1 2">
    <name type="scientific">Treponema primitia (strain ATCC BAA-887 / DSM 12427 / ZAS-2)</name>
    <dbReference type="NCBI Taxonomy" id="545694"/>
    <lineage>
        <taxon>Bacteria</taxon>
        <taxon>Pseudomonadati</taxon>
        <taxon>Spirochaetota</taxon>
        <taxon>Spirochaetia</taxon>
        <taxon>Spirochaetales</taxon>
        <taxon>Treponemataceae</taxon>
        <taxon>Treponema</taxon>
    </lineage>
</organism>
<sequence length="163" mass="19199">MFLDLFKKNIINQIVAADDGRVLHSPVEPYFHAFTGEFSQGMPFTFYFEEKNKPIMFVYDSTPIDRRSSHALFLERCEEIKVNILPITNFIQKLTDDGYVTVRPLDFTDRPELPPDYANLWRKYKQFYSDVMNGLSFACFSRFVPEQKLYDVWIKFNPKVLAG</sequence>
<proteinExistence type="predicted"/>
<accession>F5YNX8</accession>
<dbReference type="STRING" id="545694.TREPR_0031"/>
<dbReference type="EMBL" id="CP001843">
    <property type="protein sequence ID" value="AEF85111.1"/>
    <property type="molecule type" value="Genomic_DNA"/>
</dbReference>
<dbReference type="HOGENOM" id="CLU_1626341_0_0_12"/>
<gene>
    <name evidence="1" type="ordered locus">TREPR_0031</name>
</gene>
<keyword evidence="2" id="KW-1185">Reference proteome</keyword>
<evidence type="ECO:0000313" key="1">
    <source>
        <dbReference type="EMBL" id="AEF85111.1"/>
    </source>
</evidence>
<dbReference type="KEGG" id="tpi:TREPR_0031"/>